<reference evidence="4 6" key="2">
    <citation type="journal article" date="2013" name="Nature">
        <title>Insights into bilaterian evolution from three spiralian genomes.</title>
        <authorList>
            <person name="Simakov O."/>
            <person name="Marletaz F."/>
            <person name="Cho S.J."/>
            <person name="Edsinger-Gonzales E."/>
            <person name="Havlak P."/>
            <person name="Hellsten U."/>
            <person name="Kuo D.H."/>
            <person name="Larsson T."/>
            <person name="Lv J."/>
            <person name="Arendt D."/>
            <person name="Savage R."/>
            <person name="Osoegawa K."/>
            <person name="de Jong P."/>
            <person name="Grimwood J."/>
            <person name="Chapman J.A."/>
            <person name="Shapiro H."/>
            <person name="Aerts A."/>
            <person name="Otillar R.P."/>
            <person name="Terry A.Y."/>
            <person name="Boore J.L."/>
            <person name="Grigoriev I.V."/>
            <person name="Lindberg D.R."/>
            <person name="Seaver E.C."/>
            <person name="Weisblat D.A."/>
            <person name="Putnam N.H."/>
            <person name="Rokhsar D.S."/>
        </authorList>
    </citation>
    <scope>NUCLEOTIDE SEQUENCE</scope>
</reference>
<evidence type="ECO:0000313" key="5">
    <source>
        <dbReference type="EnsemblMetazoa" id="HelroP172525"/>
    </source>
</evidence>
<dbReference type="GO" id="GO:0032222">
    <property type="term" value="P:regulation of synaptic transmission, cholinergic"/>
    <property type="evidence" value="ECO:0007669"/>
    <property type="project" value="InterPro"/>
</dbReference>
<evidence type="ECO:0000256" key="3">
    <source>
        <dbReference type="SAM" id="SignalP"/>
    </source>
</evidence>
<dbReference type="KEGG" id="hro:HELRODRAFT_172525"/>
<reference evidence="6" key="1">
    <citation type="submission" date="2012-12" db="EMBL/GenBank/DDBJ databases">
        <authorList>
            <person name="Hellsten U."/>
            <person name="Grimwood J."/>
            <person name="Chapman J.A."/>
            <person name="Shapiro H."/>
            <person name="Aerts A."/>
            <person name="Otillar R.P."/>
            <person name="Terry A.Y."/>
            <person name="Boore J.L."/>
            <person name="Simakov O."/>
            <person name="Marletaz F."/>
            <person name="Cho S.-J."/>
            <person name="Edsinger-Gonzales E."/>
            <person name="Havlak P."/>
            <person name="Kuo D.-H."/>
            <person name="Larsson T."/>
            <person name="Lv J."/>
            <person name="Arendt D."/>
            <person name="Savage R."/>
            <person name="Osoegawa K."/>
            <person name="de Jong P."/>
            <person name="Lindberg D.R."/>
            <person name="Seaver E.C."/>
            <person name="Weisblat D.A."/>
            <person name="Putnam N.H."/>
            <person name="Grigoriev I.V."/>
            <person name="Rokhsar D.S."/>
        </authorList>
    </citation>
    <scope>NUCLEOTIDE SEQUENCE</scope>
</reference>
<dbReference type="AlphaFoldDB" id="T1F5G6"/>
<dbReference type="EnsemblMetazoa" id="HelroT172525">
    <property type="protein sequence ID" value="HelroP172525"/>
    <property type="gene ID" value="HelroG172525"/>
</dbReference>
<dbReference type="Pfam" id="PF17064">
    <property type="entry name" value="QVR"/>
    <property type="match status" value="1"/>
</dbReference>
<gene>
    <name evidence="5" type="primary">20204065</name>
    <name evidence="4" type="ORF">HELRODRAFT_172525</name>
</gene>
<dbReference type="InParanoid" id="T1F5G6"/>
<protein>
    <recommendedName>
        <fullName evidence="7">Protein quiver</fullName>
    </recommendedName>
</protein>
<organism evidence="5 6">
    <name type="scientific">Helobdella robusta</name>
    <name type="common">Californian leech</name>
    <dbReference type="NCBI Taxonomy" id="6412"/>
    <lineage>
        <taxon>Eukaryota</taxon>
        <taxon>Metazoa</taxon>
        <taxon>Spiralia</taxon>
        <taxon>Lophotrochozoa</taxon>
        <taxon>Annelida</taxon>
        <taxon>Clitellata</taxon>
        <taxon>Hirudinea</taxon>
        <taxon>Rhynchobdellida</taxon>
        <taxon>Glossiphoniidae</taxon>
        <taxon>Helobdella</taxon>
    </lineage>
</organism>
<dbReference type="GO" id="GO:0030431">
    <property type="term" value="P:sleep"/>
    <property type="evidence" value="ECO:0007669"/>
    <property type="project" value="InterPro"/>
</dbReference>
<dbReference type="HOGENOM" id="CLU_559319_0_0_1"/>
<dbReference type="CTD" id="20204065"/>
<sequence>MTSKDVFSSSFSSVISASFLVVALLLQILAPQPCDALVCYQCGDDAFCNDPFNANDGRVPRCNDSYCLKIKSVNRTARMCIQSIGYLGCLTTTIESNYSVTACLCNTDRCNGSVGRKFLSLSILVLVGNVFSFHVYNYTLLAPFPVCVGDPGRPLFEAIGAVSCNDQLLQVQWHRSLLQRALSALRRQNQNLQGQSLCNHYNNSRSKVTDFKDEHFWSNLQAKRCITDHVCGNLLYSAAAKQWMSMEALLLLASAEQELSLKLGTLIYEVKIYAYILIKFDDRNFPAFLLVTTTLLNLINKPQPVQSTTCYNCFSINFGFCQDPFNVSHPRVRTCDGACCIKATGTSFGMAVVARYCLPMANFIGCRTSDVFGGPTTVCTCDTDLCNGSVGTMSASLLIEIIKAKMNSQKSILSTVSSIPSAKMVSIYLLAVFMLAFLAPTTESINCYQCGENDKHCVDPFDGKQSKVTNCTDGVCIKEFIMMLVSTF</sequence>
<evidence type="ECO:0000256" key="1">
    <source>
        <dbReference type="ARBA" id="ARBA00022729"/>
    </source>
</evidence>
<name>T1F5G6_HELRO</name>
<evidence type="ECO:0000313" key="4">
    <source>
        <dbReference type="EMBL" id="ESO04181.1"/>
    </source>
</evidence>
<reference evidence="5" key="3">
    <citation type="submission" date="2015-06" db="UniProtKB">
        <authorList>
            <consortium name="EnsemblMetazoa"/>
        </authorList>
    </citation>
    <scope>IDENTIFICATION</scope>
</reference>
<keyword evidence="6" id="KW-1185">Reference proteome</keyword>
<accession>T1F5G6</accession>
<keyword evidence="2" id="KW-0325">Glycoprotein</keyword>
<proteinExistence type="predicted"/>
<dbReference type="InterPro" id="IPR031424">
    <property type="entry name" value="QVR-like"/>
</dbReference>
<dbReference type="PANTHER" id="PTHR33562:SF28">
    <property type="entry name" value="PROTEIN QUIVER"/>
    <property type="match status" value="1"/>
</dbReference>
<dbReference type="InterPro" id="IPR050975">
    <property type="entry name" value="Sleep_regulator"/>
</dbReference>
<evidence type="ECO:0000313" key="6">
    <source>
        <dbReference type="Proteomes" id="UP000015101"/>
    </source>
</evidence>
<dbReference type="GeneID" id="20204065"/>
<feature type="chain" id="PRO_5010980280" description="Protein quiver" evidence="3">
    <location>
        <begin position="37"/>
        <end position="488"/>
    </location>
</feature>
<evidence type="ECO:0000256" key="2">
    <source>
        <dbReference type="ARBA" id="ARBA00023180"/>
    </source>
</evidence>
<dbReference type="Proteomes" id="UP000015101">
    <property type="component" value="Unassembled WGS sequence"/>
</dbReference>
<feature type="signal peptide" evidence="3">
    <location>
        <begin position="1"/>
        <end position="36"/>
    </location>
</feature>
<keyword evidence="1 3" id="KW-0732">Signal</keyword>
<dbReference type="PANTHER" id="PTHR33562">
    <property type="entry name" value="ATILLA, ISOFORM B-RELATED-RELATED"/>
    <property type="match status" value="1"/>
</dbReference>
<dbReference type="RefSeq" id="XP_009017450.1">
    <property type="nucleotide sequence ID" value="XM_009019202.1"/>
</dbReference>
<evidence type="ECO:0008006" key="7">
    <source>
        <dbReference type="Google" id="ProtNLM"/>
    </source>
</evidence>
<dbReference type="EMBL" id="AMQM01004260">
    <property type="status" value="NOT_ANNOTATED_CDS"/>
    <property type="molecule type" value="Genomic_DNA"/>
</dbReference>
<dbReference type="EMBL" id="KB096502">
    <property type="protein sequence ID" value="ESO04181.1"/>
    <property type="molecule type" value="Genomic_DNA"/>
</dbReference>
<dbReference type="OrthoDB" id="6083863at2759"/>